<dbReference type="EMBL" id="JQ844235">
    <property type="protein sequence ID" value="AGS53506.1"/>
    <property type="molecule type" value="Genomic_DNA"/>
</dbReference>
<organism evidence="1">
    <name type="scientific">uncultured bacterium contig00055</name>
    <dbReference type="NCBI Taxonomy" id="1181539"/>
    <lineage>
        <taxon>Bacteria</taxon>
        <taxon>environmental samples</taxon>
    </lineage>
</organism>
<reference evidence="1" key="1">
    <citation type="submission" date="2012-03" db="EMBL/GenBank/DDBJ databases">
        <title>Functional metagenomics reveals considerable lignocellulase gene clusters in the gut microbiome of a wood-feeding higher termite.</title>
        <authorList>
            <person name="Liu N."/>
        </authorList>
    </citation>
    <scope>NUCLEOTIDE SEQUENCE</scope>
</reference>
<accession>A0A806K126</accession>
<sequence length="165" mass="18831">MKDVSTKKMKLNFVDEEKTMKGILCIKVYKHVNGEKRLIEEIEENNLIVNKAREQMAHLIAGDTEDRSIASIGFGEDGTTPTVADTSLTDPFIKPVDGFEYPEESEVQDRVIINWSLDLNEANDMEIKEFGLFCHNGALFCRRVRPKSLNKLDDLSFEGTWTIIF</sequence>
<dbReference type="AlphaFoldDB" id="A0A806K126"/>
<evidence type="ECO:0000313" key="1">
    <source>
        <dbReference type="EMBL" id="AGS53506.1"/>
    </source>
</evidence>
<name>A0A806K126_9BACT</name>
<protein>
    <submittedName>
        <fullName evidence="1">Uncharacterized protein</fullName>
    </submittedName>
</protein>
<proteinExistence type="predicted"/>